<dbReference type="InterPro" id="IPR035089">
    <property type="entry name" value="Phage_sheath_subtilisin"/>
</dbReference>
<dbReference type="Pfam" id="PF17481">
    <property type="entry name" value="Phage_sheath_domII"/>
    <property type="match status" value="1"/>
</dbReference>
<accession>A0A841SVN0</accession>
<dbReference type="RefSeq" id="WP_185117994.1">
    <property type="nucleotide sequence ID" value="NZ_JACJVQ010000002.1"/>
</dbReference>
<comment type="caution">
    <text evidence="6">The sequence shown here is derived from an EMBL/GenBank/DDBJ whole genome shotgun (WGS) entry which is preliminary data.</text>
</comment>
<dbReference type="EMBL" id="JACJVQ010000002">
    <property type="protein sequence ID" value="MBB6632761.1"/>
    <property type="molecule type" value="Genomic_DNA"/>
</dbReference>
<dbReference type="AlphaFoldDB" id="A0A841SVN0"/>
<evidence type="ECO:0000259" key="3">
    <source>
        <dbReference type="Pfam" id="PF17481"/>
    </source>
</evidence>
<dbReference type="Gene3D" id="3.30.360.90">
    <property type="match status" value="1"/>
</dbReference>
<organism evidence="6 7">
    <name type="scientific">Cohnella thailandensis</name>
    <dbReference type="NCBI Taxonomy" id="557557"/>
    <lineage>
        <taxon>Bacteria</taxon>
        <taxon>Bacillati</taxon>
        <taxon>Bacillota</taxon>
        <taxon>Bacilli</taxon>
        <taxon>Bacillales</taxon>
        <taxon>Paenibacillaceae</taxon>
        <taxon>Cohnella</taxon>
    </lineage>
</organism>
<dbReference type="Gene3D" id="3.40.50.11790">
    <property type="match status" value="1"/>
</dbReference>
<dbReference type="InterPro" id="IPR020287">
    <property type="entry name" value="Tail_sheath_C"/>
</dbReference>
<dbReference type="Pfam" id="PF17482">
    <property type="entry name" value="Phage_sheath_1C"/>
    <property type="match status" value="1"/>
</dbReference>
<gene>
    <name evidence="6" type="ORF">H7B67_01300</name>
</gene>
<feature type="domain" description="Tail sheath protein C-terminal" evidence="4">
    <location>
        <begin position="336"/>
        <end position="438"/>
    </location>
</feature>
<dbReference type="InterPro" id="IPR054564">
    <property type="entry name" value="Gp18_domIII_N"/>
</dbReference>
<evidence type="ECO:0000256" key="1">
    <source>
        <dbReference type="ARBA" id="ARBA00008005"/>
    </source>
</evidence>
<reference evidence="6 7" key="1">
    <citation type="submission" date="2020-08" db="EMBL/GenBank/DDBJ databases">
        <title>Cohnella phylogeny.</title>
        <authorList>
            <person name="Dunlap C."/>
        </authorList>
    </citation>
    <scope>NUCLEOTIDE SEQUENCE [LARGE SCALE GENOMIC DNA]</scope>
    <source>
        <strain evidence="6 7">DSM 25241</strain>
    </source>
</reference>
<evidence type="ECO:0000259" key="2">
    <source>
        <dbReference type="Pfam" id="PF04984"/>
    </source>
</evidence>
<dbReference type="Gene3D" id="3.30.1490.360">
    <property type="match status" value="1"/>
</dbReference>
<feature type="domain" description="Tail sheath protein Gp18-like" evidence="5">
    <location>
        <begin position="33"/>
        <end position="90"/>
    </location>
</feature>
<dbReference type="Proteomes" id="UP000535838">
    <property type="component" value="Unassembled WGS sequence"/>
</dbReference>
<dbReference type="InterPro" id="IPR035326">
    <property type="entry name" value="Beta_sandwich_Seath"/>
</dbReference>
<keyword evidence="7" id="KW-1185">Reference proteome</keyword>
<name>A0A841SVN0_9BACL</name>
<feature type="domain" description="Phage tail sheath protein-like beta-sandwich" evidence="3">
    <location>
        <begin position="92"/>
        <end position="180"/>
    </location>
</feature>
<proteinExistence type="inferred from homology"/>
<evidence type="ECO:0000259" key="5">
    <source>
        <dbReference type="Pfam" id="PF22671"/>
    </source>
</evidence>
<protein>
    <submittedName>
        <fullName evidence="6">Phage tail sheath family protein</fullName>
    </submittedName>
</protein>
<dbReference type="Pfam" id="PF04984">
    <property type="entry name" value="Phage_sheath_1"/>
    <property type="match status" value="1"/>
</dbReference>
<feature type="domain" description="Tail sheath protein subtilisin-like" evidence="2">
    <location>
        <begin position="185"/>
        <end position="329"/>
    </location>
</feature>
<evidence type="ECO:0000313" key="6">
    <source>
        <dbReference type="EMBL" id="MBB6632761.1"/>
    </source>
</evidence>
<dbReference type="Gene3D" id="3.30.1370.220">
    <property type="match status" value="1"/>
</dbReference>
<dbReference type="Pfam" id="PF22671">
    <property type="entry name" value="Gp18_domIII_N"/>
    <property type="match status" value="1"/>
</dbReference>
<comment type="similarity">
    <text evidence="1">Belongs to the myoviridae tail sheath protein family.</text>
</comment>
<evidence type="ECO:0000313" key="7">
    <source>
        <dbReference type="Proteomes" id="UP000535838"/>
    </source>
</evidence>
<dbReference type="Gene3D" id="2.60.40.4290">
    <property type="match status" value="1"/>
</dbReference>
<sequence>MAGGTWTSQNKVRPGVYINTVSEAKASGAIGDRGVVTMPLSLSWGPAKQVVTVNAGEDTFETLGYPITDPTLLPVREALKRAKTALIYRLAGGTAATVTVDVLTATAKYGGVRGNDLSIVIQSNIDDGTKYDVKTLVAGVEQDAQTVATADELIDNNWVIWSGTGALTASAGAPLTGGADGIPAAQDYLDYLEAIEVHDFNTLGLTVTDASTKSVVATFVKRMRDDEGKKIQAVVENYPTADHEGVISVKNGVVLSDGTTLTAAQAVAWVAGATAGAAANQSLTYDAYDDAVDVTPKYTNSQIVSALQAGEFFFTANNGRAVVEQDINTLHTFSPTKGKAFSKNRVLRVVDGLENDYMRVFASSYIGKVGNNADGRNLFKGEIINLTNQYVGIGAIQNFDSQSDLEVLPGADSDAVVVNQWIQPVDSIEKIYMTVTVR</sequence>
<evidence type="ECO:0000259" key="4">
    <source>
        <dbReference type="Pfam" id="PF17482"/>
    </source>
</evidence>